<dbReference type="InterPro" id="IPR050711">
    <property type="entry name" value="ET-N_metabolism_enzyme"/>
</dbReference>
<keyword evidence="6" id="KW-0288">FMN</keyword>
<evidence type="ECO:0000256" key="7">
    <source>
        <dbReference type="ARBA" id="ARBA00022723"/>
    </source>
</evidence>
<dbReference type="GO" id="GO:0019676">
    <property type="term" value="P:ammonia assimilation cycle"/>
    <property type="evidence" value="ECO:0007669"/>
    <property type="project" value="TreeGrafter"/>
</dbReference>
<dbReference type="PROSITE" id="PS51278">
    <property type="entry name" value="GATASE_TYPE_2"/>
    <property type="match status" value="1"/>
</dbReference>
<dbReference type="AlphaFoldDB" id="A0A8S1H0H0"/>
<dbReference type="GO" id="GO:0016041">
    <property type="term" value="F:glutamate synthase (ferredoxin) activity"/>
    <property type="evidence" value="ECO:0007669"/>
    <property type="project" value="UniProtKB-EC"/>
</dbReference>
<evidence type="ECO:0000256" key="14">
    <source>
        <dbReference type="ARBA" id="ARBA00037928"/>
    </source>
</evidence>
<evidence type="ECO:0000256" key="12">
    <source>
        <dbReference type="ARBA" id="ARBA00023164"/>
    </source>
</evidence>
<keyword evidence="12" id="KW-0314">Glutamate biosynthesis</keyword>
<dbReference type="GO" id="GO:0046872">
    <property type="term" value="F:metal ion binding"/>
    <property type="evidence" value="ECO:0007669"/>
    <property type="project" value="UniProtKB-KW"/>
</dbReference>
<dbReference type="GO" id="GO:0016040">
    <property type="term" value="F:glutamate synthase (NADH) activity"/>
    <property type="evidence" value="ECO:0007669"/>
    <property type="project" value="TreeGrafter"/>
</dbReference>
<keyword evidence="11" id="KW-0411">Iron-sulfur</keyword>
<dbReference type="PANTHER" id="PTHR11938">
    <property type="entry name" value="FAD NADPH DEHYDROGENASE/OXIDOREDUCTASE"/>
    <property type="match status" value="1"/>
</dbReference>
<dbReference type="EMBL" id="CAJGYM010000009">
    <property type="protein sequence ID" value="CAD6188852.1"/>
    <property type="molecule type" value="Genomic_DNA"/>
</dbReference>
<dbReference type="Proteomes" id="UP000835052">
    <property type="component" value="Unassembled WGS sequence"/>
</dbReference>
<dbReference type="FunFam" id="3.60.20.10:FF:000043">
    <property type="entry name" value="Glutamate synthase 1 [NADH] chloroplastic"/>
    <property type="match status" value="1"/>
</dbReference>
<dbReference type="GO" id="GO:0006537">
    <property type="term" value="P:glutamate biosynthetic process"/>
    <property type="evidence" value="ECO:0007669"/>
    <property type="project" value="UniProtKB-KW"/>
</dbReference>
<evidence type="ECO:0000256" key="10">
    <source>
        <dbReference type="ARBA" id="ARBA00023004"/>
    </source>
</evidence>
<accession>A0A8S1H0H0</accession>
<proteinExistence type="inferred from homology"/>
<evidence type="ECO:0000256" key="13">
    <source>
        <dbReference type="ARBA" id="ARBA00023291"/>
    </source>
</evidence>
<keyword evidence="18" id="KW-1185">Reference proteome</keyword>
<dbReference type="Pfam" id="PF00310">
    <property type="entry name" value="GATase_2"/>
    <property type="match status" value="1"/>
</dbReference>
<organism evidence="17 18">
    <name type="scientific">Caenorhabditis auriculariae</name>
    <dbReference type="NCBI Taxonomy" id="2777116"/>
    <lineage>
        <taxon>Eukaryota</taxon>
        <taxon>Metazoa</taxon>
        <taxon>Ecdysozoa</taxon>
        <taxon>Nematoda</taxon>
        <taxon>Chromadorea</taxon>
        <taxon>Rhabditida</taxon>
        <taxon>Rhabditina</taxon>
        <taxon>Rhabditomorpha</taxon>
        <taxon>Rhabditoidea</taxon>
        <taxon>Rhabditidae</taxon>
        <taxon>Peloderinae</taxon>
        <taxon>Caenorhabditis</taxon>
    </lineage>
</organism>
<comment type="caution">
    <text evidence="17">The sequence shown here is derived from an EMBL/GenBank/DDBJ whole genome shotgun (WGS) entry which is preliminary data.</text>
</comment>
<protein>
    <recommendedName>
        <fullName evidence="15">glutamate synthase (ferredoxin)</fullName>
        <ecNumber evidence="15">1.4.7.1</ecNumber>
    </recommendedName>
</protein>
<dbReference type="OrthoDB" id="4327079at2759"/>
<evidence type="ECO:0000256" key="11">
    <source>
        <dbReference type="ARBA" id="ARBA00023014"/>
    </source>
</evidence>
<dbReference type="InterPro" id="IPR029055">
    <property type="entry name" value="Ntn_hydrolases_N"/>
</dbReference>
<evidence type="ECO:0000256" key="8">
    <source>
        <dbReference type="ARBA" id="ARBA00022962"/>
    </source>
</evidence>
<evidence type="ECO:0000313" key="18">
    <source>
        <dbReference type="Proteomes" id="UP000835052"/>
    </source>
</evidence>
<dbReference type="SUPFAM" id="SSF56235">
    <property type="entry name" value="N-terminal nucleophile aminohydrolases (Ntn hydrolases)"/>
    <property type="match status" value="1"/>
</dbReference>
<reference evidence="17" key="1">
    <citation type="submission" date="2020-10" db="EMBL/GenBank/DDBJ databases">
        <authorList>
            <person name="Kikuchi T."/>
        </authorList>
    </citation>
    <scope>NUCLEOTIDE SEQUENCE</scope>
    <source>
        <strain evidence="17">NKZ352</strain>
    </source>
</reference>
<keyword evidence="8" id="KW-0315">Glutamine amidotransferase</keyword>
<dbReference type="GO" id="GO:0051538">
    <property type="term" value="F:3 iron, 4 sulfur cluster binding"/>
    <property type="evidence" value="ECO:0007669"/>
    <property type="project" value="UniProtKB-KW"/>
</dbReference>
<dbReference type="Gene3D" id="3.60.20.10">
    <property type="entry name" value="Glutamine Phosphoribosylpyrophosphate, subunit 1, domain 1"/>
    <property type="match status" value="1"/>
</dbReference>
<name>A0A8S1H0H0_9PELO</name>
<evidence type="ECO:0000256" key="2">
    <source>
        <dbReference type="ARBA" id="ARBA00001927"/>
    </source>
</evidence>
<evidence type="ECO:0000256" key="4">
    <source>
        <dbReference type="ARBA" id="ARBA00022605"/>
    </source>
</evidence>
<keyword evidence="4" id="KW-0028">Amino-acid biosynthesis</keyword>
<keyword evidence="7" id="KW-0479">Metal-binding</keyword>
<keyword evidence="9" id="KW-0560">Oxidoreductase</keyword>
<sequence length="434" mass="49425">MVVLTKEEQAEAEQGLWLPQLERDACGVGFVCSIQGKATRKIMEDARTMLERMAHRGACGCDDHSGDGAGVLTAIPDELYRKSVKEQDDVDLPPLGQYATGILFLEGESYKQAKEAFGELARLCNLRVLTWRKLGTNRDCIGDEAKKTEPLIRQVFVTADYAEKEPERFERHIYLLRKQAVHNMAKQSIECYICSLSTSTVVYKGQFNTHQLYKYYHDLTDPTFMTHLALVHSRFSTNTFPSWSRAQPNRMLAHNGEINTLRGNINLMHAREGVMSSKHFRDDLQKLFPVVEESLTDSGCFDNVLEFLVHAGNRSLPEAAMVMVPEAWEKDEEMPKDKKHFYRWAAMSMEPWDGPALLAFSDGRYVGAILDRNGLRPARYYLTDDDHLYLSSEVGVNDHEIGTVIKKARFLPRLFKNWSSKESLNALRSRSNSS</sequence>
<evidence type="ECO:0000256" key="9">
    <source>
        <dbReference type="ARBA" id="ARBA00023002"/>
    </source>
</evidence>
<comment type="cofactor">
    <cofactor evidence="1">
        <name>FMN</name>
        <dbReference type="ChEBI" id="CHEBI:58210"/>
    </cofactor>
</comment>
<gene>
    <name evidence="17" type="ORF">CAUJ_LOCUS4771</name>
</gene>
<keyword evidence="13" id="KW-0003">3Fe-4S</keyword>
<comment type="similarity">
    <text evidence="3">Belongs to the glutamate synthase family.</text>
</comment>
<comment type="pathway">
    <text evidence="14">Amino-acid biosynthesis; L-glutamate biosynthesis via GLT pathway; L-glutamate from 2-oxoglutarate and L-glutamine (ferredoxin route): step 1/1.</text>
</comment>
<dbReference type="InterPro" id="IPR017932">
    <property type="entry name" value="GATase_2_dom"/>
</dbReference>
<evidence type="ECO:0000259" key="16">
    <source>
        <dbReference type="PROSITE" id="PS51278"/>
    </source>
</evidence>
<keyword evidence="10" id="KW-0408">Iron</keyword>
<dbReference type="PANTHER" id="PTHR11938:SF133">
    <property type="entry name" value="GLUTAMATE SYNTHASE (NADH)"/>
    <property type="match status" value="1"/>
</dbReference>
<evidence type="ECO:0000256" key="1">
    <source>
        <dbReference type="ARBA" id="ARBA00001917"/>
    </source>
</evidence>
<evidence type="ECO:0000256" key="3">
    <source>
        <dbReference type="ARBA" id="ARBA00009716"/>
    </source>
</evidence>
<dbReference type="EC" id="1.4.7.1" evidence="15"/>
<evidence type="ECO:0000256" key="5">
    <source>
        <dbReference type="ARBA" id="ARBA00022630"/>
    </source>
</evidence>
<evidence type="ECO:0000313" key="17">
    <source>
        <dbReference type="EMBL" id="CAD6188852.1"/>
    </source>
</evidence>
<evidence type="ECO:0000256" key="6">
    <source>
        <dbReference type="ARBA" id="ARBA00022643"/>
    </source>
</evidence>
<feature type="domain" description="Glutamine amidotransferase type-2" evidence="16">
    <location>
        <begin position="26"/>
        <end position="434"/>
    </location>
</feature>
<dbReference type="CDD" id="cd00713">
    <property type="entry name" value="GltS"/>
    <property type="match status" value="1"/>
</dbReference>
<evidence type="ECO:0000256" key="15">
    <source>
        <dbReference type="ARBA" id="ARBA00039085"/>
    </source>
</evidence>
<keyword evidence="5" id="KW-0285">Flavoprotein</keyword>
<comment type="cofactor">
    <cofactor evidence="2">
        <name>[3Fe-4S] cluster</name>
        <dbReference type="ChEBI" id="CHEBI:21137"/>
    </cofactor>
</comment>